<dbReference type="EMBL" id="CYKH01001182">
    <property type="protein sequence ID" value="CUG85670.1"/>
    <property type="molecule type" value="Genomic_DNA"/>
</dbReference>
<reference evidence="2" key="1">
    <citation type="submission" date="2015-09" db="EMBL/GenBank/DDBJ databases">
        <authorList>
            <consortium name="Pathogen Informatics"/>
        </authorList>
    </citation>
    <scope>NUCLEOTIDE SEQUENCE [LARGE SCALE GENOMIC DNA]</scope>
    <source>
        <strain evidence="2">Lake Konstanz</strain>
    </source>
</reference>
<dbReference type="VEuPathDB" id="TriTrypDB:BSAL_90370c"/>
<protein>
    <submittedName>
        <fullName evidence="1">Uncharacterized protein</fullName>
    </submittedName>
</protein>
<organism evidence="1 2">
    <name type="scientific">Bodo saltans</name>
    <name type="common">Flagellated protozoan</name>
    <dbReference type="NCBI Taxonomy" id="75058"/>
    <lineage>
        <taxon>Eukaryota</taxon>
        <taxon>Discoba</taxon>
        <taxon>Euglenozoa</taxon>
        <taxon>Kinetoplastea</taxon>
        <taxon>Metakinetoplastina</taxon>
        <taxon>Eubodonida</taxon>
        <taxon>Bodonidae</taxon>
        <taxon>Bodo</taxon>
    </lineage>
</organism>
<dbReference type="AlphaFoldDB" id="A0A0S4J3F1"/>
<proteinExistence type="predicted"/>
<sequence length="123" mass="13924">MTLFLAGNDLVLLHQEYQKIKNKAHHKQSTTINPNMPGQNNNEDYVAPRDKAEDARLLILLRVVLARPVLFSRGSVVPFGSRQAVLTHTFQKKKQRDKRIAQDSVKKATGRIQCYSEAGQLTL</sequence>
<keyword evidence="2" id="KW-1185">Reference proteome</keyword>
<accession>A0A0S4J3F1</accession>
<evidence type="ECO:0000313" key="2">
    <source>
        <dbReference type="Proteomes" id="UP000051952"/>
    </source>
</evidence>
<evidence type="ECO:0000313" key="1">
    <source>
        <dbReference type="EMBL" id="CUG85670.1"/>
    </source>
</evidence>
<gene>
    <name evidence="1" type="ORF">BSAL_90370c</name>
</gene>
<dbReference type="Proteomes" id="UP000051952">
    <property type="component" value="Unassembled WGS sequence"/>
</dbReference>
<name>A0A0S4J3F1_BODSA</name>